<reference evidence="2" key="1">
    <citation type="journal article" date="2015" name="Genome Biol. Evol.">
        <title>Organellar Genomes of White Spruce (Picea glauca): Assembly and Annotation.</title>
        <authorList>
            <person name="Jackman S.D."/>
            <person name="Warren R.L."/>
            <person name="Gibb E.A."/>
            <person name="Vandervalk B.P."/>
            <person name="Mohamadi H."/>
            <person name="Chu J."/>
            <person name="Raymond A."/>
            <person name="Pleasance S."/>
            <person name="Coope R."/>
            <person name="Wildung M.R."/>
            <person name="Ritland C.E."/>
            <person name="Bousquet J."/>
            <person name="Jones S.J."/>
            <person name="Bohlmann J."/>
            <person name="Birol I."/>
        </authorList>
    </citation>
    <scope>NUCLEOTIDE SEQUENCE [LARGE SCALE GENOMIC DNA]</scope>
    <source>
        <tissue evidence="2">Flushing bud</tissue>
    </source>
</reference>
<dbReference type="EMBL" id="LKAM01000006">
    <property type="protein sequence ID" value="KUM47934.1"/>
    <property type="molecule type" value="Genomic_DNA"/>
</dbReference>
<proteinExistence type="predicted"/>
<gene>
    <name evidence="2" type="ORF">ABT39_MTgene4929</name>
</gene>
<feature type="compositionally biased region" description="Pro residues" evidence="1">
    <location>
        <begin position="75"/>
        <end position="84"/>
    </location>
</feature>
<protein>
    <submittedName>
        <fullName evidence="2">Uncharacterized protein</fullName>
    </submittedName>
</protein>
<accession>A0A101LZ01</accession>
<evidence type="ECO:0000256" key="1">
    <source>
        <dbReference type="SAM" id="MobiDB-lite"/>
    </source>
</evidence>
<keyword evidence="2" id="KW-0496">Mitochondrion</keyword>
<comment type="caution">
    <text evidence="2">The sequence shown here is derived from an EMBL/GenBank/DDBJ whole genome shotgun (WGS) entry which is preliminary data.</text>
</comment>
<evidence type="ECO:0000313" key="2">
    <source>
        <dbReference type="EMBL" id="KUM47934.1"/>
    </source>
</evidence>
<feature type="region of interest" description="Disordered" evidence="1">
    <location>
        <begin position="64"/>
        <end position="84"/>
    </location>
</feature>
<sequence length="84" mass="9924">MICIIFTEFSRRSSVYVRDRLVTIEENTGTHFHHFHHWNYFMYTHYLYDYFSIETAGNTSDRRNRHALGALSSPTQPPPVVISS</sequence>
<organism evidence="2">
    <name type="scientific">Picea glauca</name>
    <name type="common">White spruce</name>
    <name type="synonym">Pinus glauca</name>
    <dbReference type="NCBI Taxonomy" id="3330"/>
    <lineage>
        <taxon>Eukaryota</taxon>
        <taxon>Viridiplantae</taxon>
        <taxon>Streptophyta</taxon>
        <taxon>Embryophyta</taxon>
        <taxon>Tracheophyta</taxon>
        <taxon>Spermatophyta</taxon>
        <taxon>Pinopsida</taxon>
        <taxon>Pinidae</taxon>
        <taxon>Conifers I</taxon>
        <taxon>Pinales</taxon>
        <taxon>Pinaceae</taxon>
        <taxon>Picea</taxon>
    </lineage>
</organism>
<name>A0A101LZ01_PICGL</name>
<geneLocation type="mitochondrion" evidence="2"/>
<dbReference type="AlphaFoldDB" id="A0A101LZ01"/>